<dbReference type="PANTHER" id="PTHR21277:SF5">
    <property type="entry name" value="TRANSCRIPTIONAL ADAPTER 1"/>
    <property type="match status" value="1"/>
</dbReference>
<name>A0ABR2K8U3_9EUKA</name>
<accession>A0ABR2K8U3</accession>
<comment type="caution">
    <text evidence="5">The sequence shown here is derived from an EMBL/GenBank/DDBJ whole genome shotgun (WGS) entry which is preliminary data.</text>
</comment>
<dbReference type="Proteomes" id="UP001470230">
    <property type="component" value="Unassembled WGS sequence"/>
</dbReference>
<keyword evidence="2" id="KW-0805">Transcription regulation</keyword>
<evidence type="ECO:0000313" key="6">
    <source>
        <dbReference type="Proteomes" id="UP001470230"/>
    </source>
</evidence>
<sequence length="244" mass="28510">MSFYHETQSTQTDGSKKVTEHKIINSVQFYSKRFDVRLIKTKLFEIVPDDEYWETLEYFVFGYCSKARFDEVTSLYLRTNESRLLHNDLIRAILFNAHYSLVPPPGIHVTRKPKIQKKYQMIQCNRVLAKKIEPMTLAELRILPSVDKLSERIRFILANRNPGDLTIDNPTIDLIYKELINFILYILKKTVEISSKDYMHPKDIILSVDQISHILQNDQSAIEIMSPKIFEKIAILSSHNSKSS</sequence>
<dbReference type="Pfam" id="PF12767">
    <property type="entry name" value="SAGA-Tad1"/>
    <property type="match status" value="1"/>
</dbReference>
<evidence type="ECO:0000256" key="3">
    <source>
        <dbReference type="ARBA" id="ARBA00023163"/>
    </source>
</evidence>
<dbReference type="EMBL" id="JAPFFF010000006">
    <property type="protein sequence ID" value="KAK8887531.1"/>
    <property type="molecule type" value="Genomic_DNA"/>
</dbReference>
<dbReference type="InterPro" id="IPR024738">
    <property type="entry name" value="Hfi1/Tada1"/>
</dbReference>
<evidence type="ECO:0000256" key="4">
    <source>
        <dbReference type="ARBA" id="ARBA00023242"/>
    </source>
</evidence>
<protein>
    <submittedName>
        <fullName evidence="5">Uncharacterized protein</fullName>
    </submittedName>
</protein>
<evidence type="ECO:0000256" key="2">
    <source>
        <dbReference type="ARBA" id="ARBA00023015"/>
    </source>
</evidence>
<keyword evidence="6" id="KW-1185">Reference proteome</keyword>
<keyword evidence="3" id="KW-0804">Transcription</keyword>
<keyword evidence="4" id="KW-0539">Nucleus</keyword>
<comment type="subcellular location">
    <subcellularLocation>
        <location evidence="1">Nucleus</location>
    </subcellularLocation>
</comment>
<evidence type="ECO:0000256" key="1">
    <source>
        <dbReference type="ARBA" id="ARBA00004123"/>
    </source>
</evidence>
<evidence type="ECO:0000313" key="5">
    <source>
        <dbReference type="EMBL" id="KAK8887531.1"/>
    </source>
</evidence>
<proteinExistence type="predicted"/>
<dbReference type="PANTHER" id="PTHR21277">
    <property type="entry name" value="TRANSCRIPTIONAL ADAPTER 1"/>
    <property type="match status" value="1"/>
</dbReference>
<reference evidence="5 6" key="1">
    <citation type="submission" date="2024-04" db="EMBL/GenBank/DDBJ databases">
        <title>Tritrichomonas musculus Genome.</title>
        <authorList>
            <person name="Alves-Ferreira E."/>
            <person name="Grigg M."/>
            <person name="Lorenzi H."/>
            <person name="Galac M."/>
        </authorList>
    </citation>
    <scope>NUCLEOTIDE SEQUENCE [LARGE SCALE GENOMIC DNA]</scope>
    <source>
        <strain evidence="5 6">EAF2021</strain>
    </source>
</reference>
<organism evidence="5 6">
    <name type="scientific">Tritrichomonas musculus</name>
    <dbReference type="NCBI Taxonomy" id="1915356"/>
    <lineage>
        <taxon>Eukaryota</taxon>
        <taxon>Metamonada</taxon>
        <taxon>Parabasalia</taxon>
        <taxon>Tritrichomonadida</taxon>
        <taxon>Tritrichomonadidae</taxon>
        <taxon>Tritrichomonas</taxon>
    </lineage>
</organism>
<gene>
    <name evidence="5" type="ORF">M9Y10_038580</name>
</gene>